<dbReference type="NCBIfam" id="NF040506">
    <property type="entry name" value="PG0870_Nterm"/>
    <property type="match status" value="1"/>
</dbReference>
<evidence type="ECO:0000259" key="1">
    <source>
        <dbReference type="Pfam" id="PF19898"/>
    </source>
</evidence>
<reference evidence="3 4" key="1">
    <citation type="submission" date="2020-08" db="EMBL/GenBank/DDBJ databases">
        <title>Description of novel Flavobacterium F-408 isolate.</title>
        <authorList>
            <person name="Saticioglu I.B."/>
            <person name="Duman M."/>
            <person name="Altun S."/>
        </authorList>
    </citation>
    <scope>NUCLEOTIDE SEQUENCE [LARGE SCALE GENOMIC DNA]</scope>
    <source>
        <strain evidence="3 4">F-408</strain>
    </source>
</reference>
<dbReference type="Pfam" id="PF19898">
    <property type="entry name" value="DUF6371"/>
    <property type="match status" value="1"/>
</dbReference>
<sequence length="343" mass="40102">MKQYKYNLDKSSKKFVCPKCNKRTLVKYKETETGNYLNEDFGRCDRETNCGFHNTPTGEFNNPFEVVNIPKPKPSFHNFDLVSQSGRNYKENNFIQFLKTIFTETEVKEAILKYLIGTSKRWNGATIFWQIDNLQKVHAGKILQYVSKTGKRHKNEDGKSLIDWVHSILKRTKTINDYNLNQCLFGLHLINESNAKTIALVEGEKTAIMMSIFKPQYIWLATGSKQGFKYENLKPIKQYKIIAFPDKSEYADWFKKATELNILGFDIIVNDWLENTNFEAGTDFADVLLIEKKEAEKNKKHEIIYTDTENIINEFETHTPEIWNLIETFGLVDCNWNEIRKVI</sequence>
<comment type="caution">
    <text evidence="3">The sequence shown here is derived from an EMBL/GenBank/DDBJ whole genome shotgun (WGS) entry which is preliminary data.</text>
</comment>
<evidence type="ECO:0000313" key="3">
    <source>
        <dbReference type="EMBL" id="MBC5835358.1"/>
    </source>
</evidence>
<accession>A0ABR7J084</accession>
<name>A0ABR7J084_9FLAO</name>
<dbReference type="InterPro" id="IPR047731">
    <property type="entry name" value="Zinc_ribbon_put"/>
</dbReference>
<feature type="domain" description="DUF6371" evidence="1">
    <location>
        <begin position="92"/>
        <end position="247"/>
    </location>
</feature>
<keyword evidence="4" id="KW-1185">Reference proteome</keyword>
<dbReference type="Proteomes" id="UP000605990">
    <property type="component" value="Unassembled WGS sequence"/>
</dbReference>
<dbReference type="Pfam" id="PF21957">
    <property type="entry name" value="Zn_ribbon_16"/>
    <property type="match status" value="1"/>
</dbReference>
<gene>
    <name evidence="3" type="ORF">H8R27_10735</name>
</gene>
<dbReference type="RefSeq" id="WP_166125775.1">
    <property type="nucleotide sequence ID" value="NZ_JAANOQ010000002.1"/>
</dbReference>
<evidence type="ECO:0000259" key="2">
    <source>
        <dbReference type="Pfam" id="PF21957"/>
    </source>
</evidence>
<feature type="domain" description="Zinc beta-ribbon finger putative" evidence="2">
    <location>
        <begin position="4"/>
        <end position="62"/>
    </location>
</feature>
<evidence type="ECO:0000313" key="4">
    <source>
        <dbReference type="Proteomes" id="UP000605990"/>
    </source>
</evidence>
<dbReference type="EMBL" id="JACRUN010000006">
    <property type="protein sequence ID" value="MBC5835358.1"/>
    <property type="molecule type" value="Genomic_DNA"/>
</dbReference>
<dbReference type="InterPro" id="IPR045951">
    <property type="entry name" value="DUF6371"/>
</dbReference>
<protein>
    <submittedName>
        <fullName evidence="3">Uncharacterized protein</fullName>
    </submittedName>
</protein>
<organism evidence="3 4">
    <name type="scientific">Flavobacterium bernardetii</name>
    <dbReference type="NCBI Taxonomy" id="2813823"/>
    <lineage>
        <taxon>Bacteria</taxon>
        <taxon>Pseudomonadati</taxon>
        <taxon>Bacteroidota</taxon>
        <taxon>Flavobacteriia</taxon>
        <taxon>Flavobacteriales</taxon>
        <taxon>Flavobacteriaceae</taxon>
        <taxon>Flavobacterium</taxon>
    </lineage>
</organism>
<proteinExistence type="predicted"/>